<keyword evidence="8" id="KW-0862">Zinc</keyword>
<evidence type="ECO:0000256" key="5">
    <source>
        <dbReference type="ARBA" id="ARBA00022989"/>
    </source>
</evidence>
<keyword evidence="7" id="KW-0106">Calcium</keyword>
<accession>A0A2P6NU86</accession>
<feature type="binding site" evidence="7">
    <location>
        <position position="37"/>
    </location>
    <ligand>
        <name>Ca(2+)</name>
        <dbReference type="ChEBI" id="CHEBI:29108"/>
    </ligand>
</feature>
<comment type="similarity">
    <text evidence="2">Belongs to the alkaline ceramidase family.</text>
</comment>
<feature type="transmembrane region" description="Helical" evidence="9">
    <location>
        <begin position="76"/>
        <end position="96"/>
    </location>
</feature>
<dbReference type="GO" id="GO:0016811">
    <property type="term" value="F:hydrolase activity, acting on carbon-nitrogen (but not peptide) bonds, in linear amides"/>
    <property type="evidence" value="ECO:0007669"/>
    <property type="project" value="InterPro"/>
</dbReference>
<protein>
    <recommendedName>
        <fullName evidence="12">Alkaline ceramidase</fullName>
    </recommendedName>
</protein>
<dbReference type="FunCoup" id="A0A2P6NU86">
    <property type="interactions" value="223"/>
</dbReference>
<feature type="binding site" evidence="7">
    <location>
        <position position="24"/>
    </location>
    <ligand>
        <name>Ca(2+)</name>
        <dbReference type="ChEBI" id="CHEBI:29108"/>
    </ligand>
</feature>
<dbReference type="PANTHER" id="PTHR46187:SF3">
    <property type="entry name" value="ALKALINE CERAMIDASE 3"/>
    <property type="match status" value="1"/>
</dbReference>
<feature type="binding site" evidence="7">
    <location>
        <position position="28"/>
    </location>
    <ligand>
        <name>Ca(2+)</name>
        <dbReference type="ChEBI" id="CHEBI:29108"/>
    </ligand>
</feature>
<feature type="transmembrane region" description="Helical" evidence="9">
    <location>
        <begin position="45"/>
        <end position="64"/>
    </location>
</feature>
<dbReference type="PANTHER" id="PTHR46187">
    <property type="entry name" value="ALKALINE CERAMIDASE 3"/>
    <property type="match status" value="1"/>
</dbReference>
<comment type="subcellular location">
    <subcellularLocation>
        <location evidence="1">Membrane</location>
        <topology evidence="1">Multi-pass membrane protein</topology>
    </subcellularLocation>
</comment>
<feature type="transmembrane region" description="Helical" evidence="9">
    <location>
        <begin position="157"/>
        <end position="176"/>
    </location>
</feature>
<keyword evidence="3 9" id="KW-0812">Transmembrane</keyword>
<evidence type="ECO:0000256" key="3">
    <source>
        <dbReference type="ARBA" id="ARBA00022692"/>
    </source>
</evidence>
<keyword evidence="11" id="KW-1185">Reference proteome</keyword>
<dbReference type="Pfam" id="PF05875">
    <property type="entry name" value="Ceramidase"/>
    <property type="match status" value="1"/>
</dbReference>
<comment type="caution">
    <text evidence="10">The sequence shown here is derived from an EMBL/GenBank/DDBJ whole genome shotgun (WGS) entry which is preliminary data.</text>
</comment>
<reference evidence="10 11" key="1">
    <citation type="journal article" date="2018" name="Genome Biol. Evol.">
        <title>Multiple Roots of Fruiting Body Formation in Amoebozoa.</title>
        <authorList>
            <person name="Hillmann F."/>
            <person name="Forbes G."/>
            <person name="Novohradska S."/>
            <person name="Ferling I."/>
            <person name="Riege K."/>
            <person name="Groth M."/>
            <person name="Westermann M."/>
            <person name="Marz M."/>
            <person name="Spaller T."/>
            <person name="Winckler T."/>
            <person name="Schaap P."/>
            <person name="Glockner G."/>
        </authorList>
    </citation>
    <scope>NUCLEOTIDE SEQUENCE [LARGE SCALE GENOMIC DNA]</scope>
    <source>
        <strain evidence="10 11">Jena</strain>
    </source>
</reference>
<keyword evidence="5 9" id="KW-1133">Transmembrane helix</keyword>
<keyword evidence="6 9" id="KW-0472">Membrane</keyword>
<evidence type="ECO:0000256" key="8">
    <source>
        <dbReference type="PIRSR" id="PIRSR608901-2"/>
    </source>
</evidence>
<evidence type="ECO:0000256" key="9">
    <source>
        <dbReference type="SAM" id="Phobius"/>
    </source>
</evidence>
<keyword evidence="4" id="KW-0378">Hydrolase</keyword>
<evidence type="ECO:0008006" key="12">
    <source>
        <dbReference type="Google" id="ProtNLM"/>
    </source>
</evidence>
<dbReference type="OrthoDB" id="15687at2759"/>
<feature type="transmembrane region" description="Helical" evidence="9">
    <location>
        <begin position="182"/>
        <end position="200"/>
    </location>
</feature>
<evidence type="ECO:0000256" key="1">
    <source>
        <dbReference type="ARBA" id="ARBA00004141"/>
    </source>
</evidence>
<evidence type="ECO:0000256" key="7">
    <source>
        <dbReference type="PIRSR" id="PIRSR608901-1"/>
    </source>
</evidence>
<name>A0A2P6NU86_9EUKA</name>
<feature type="binding site" evidence="8">
    <location>
        <position position="97"/>
    </location>
    <ligand>
        <name>Zn(2+)</name>
        <dbReference type="ChEBI" id="CHEBI:29105"/>
        <note>catalytic</note>
    </ligand>
</feature>
<organism evidence="10 11">
    <name type="scientific">Planoprotostelium fungivorum</name>
    <dbReference type="NCBI Taxonomy" id="1890364"/>
    <lineage>
        <taxon>Eukaryota</taxon>
        <taxon>Amoebozoa</taxon>
        <taxon>Evosea</taxon>
        <taxon>Variosea</taxon>
        <taxon>Cavosteliida</taxon>
        <taxon>Cavosteliaceae</taxon>
        <taxon>Planoprotostelium</taxon>
    </lineage>
</organism>
<evidence type="ECO:0000256" key="4">
    <source>
        <dbReference type="ARBA" id="ARBA00022801"/>
    </source>
</evidence>
<dbReference type="InParanoid" id="A0A2P6NU86"/>
<dbReference type="STRING" id="1890364.A0A2P6NU86"/>
<evidence type="ECO:0000313" key="10">
    <source>
        <dbReference type="EMBL" id="PRP87537.1"/>
    </source>
</evidence>
<evidence type="ECO:0000256" key="2">
    <source>
        <dbReference type="ARBA" id="ARBA00009780"/>
    </source>
</evidence>
<feature type="binding site" evidence="7">
    <location>
        <position position="23"/>
    </location>
    <ligand>
        <name>Ca(2+)</name>
        <dbReference type="ChEBI" id="CHEBI:29108"/>
    </ligand>
</feature>
<dbReference type="Proteomes" id="UP000241769">
    <property type="component" value="Unassembled WGS sequence"/>
</dbReference>
<comment type="cofactor">
    <cofactor evidence="8">
        <name>Zn(2+)</name>
        <dbReference type="ChEBI" id="CHEBI:29105"/>
    </cofactor>
</comment>
<dbReference type="GO" id="GO:0005789">
    <property type="term" value="C:endoplasmic reticulum membrane"/>
    <property type="evidence" value="ECO:0007669"/>
    <property type="project" value="TreeGrafter"/>
</dbReference>
<dbReference type="GO" id="GO:0046872">
    <property type="term" value="F:metal ion binding"/>
    <property type="evidence" value="ECO:0007669"/>
    <property type="project" value="UniProtKB-KW"/>
</dbReference>
<proteinExistence type="inferred from homology"/>
<keyword evidence="7" id="KW-0479">Metal-binding</keyword>
<evidence type="ECO:0000256" key="6">
    <source>
        <dbReference type="ARBA" id="ARBA00023136"/>
    </source>
</evidence>
<feature type="transmembrane region" description="Helical" evidence="9">
    <location>
        <begin position="243"/>
        <end position="267"/>
    </location>
</feature>
<dbReference type="EMBL" id="MDYQ01000020">
    <property type="protein sequence ID" value="PRP87537.1"/>
    <property type="molecule type" value="Genomic_DNA"/>
</dbReference>
<dbReference type="InterPro" id="IPR008901">
    <property type="entry name" value="ACER"/>
</dbReference>
<dbReference type="GO" id="GO:0006672">
    <property type="term" value="P:ceramide metabolic process"/>
    <property type="evidence" value="ECO:0007669"/>
    <property type="project" value="InterPro"/>
</dbReference>
<feature type="transmembrane region" description="Helical" evidence="9">
    <location>
        <begin position="212"/>
        <end position="231"/>
    </location>
</feature>
<feature type="binding site" evidence="8">
    <location>
        <position position="246"/>
    </location>
    <ligand>
        <name>Zn(2+)</name>
        <dbReference type="ChEBI" id="CHEBI:29105"/>
        <note>catalytic</note>
    </ligand>
</feature>
<evidence type="ECO:0000313" key="11">
    <source>
        <dbReference type="Proteomes" id="UP000241769"/>
    </source>
</evidence>
<dbReference type="AlphaFoldDB" id="A0A2P6NU86"/>
<gene>
    <name evidence="10" type="ORF">PROFUN_00748</name>
</gene>
<feature type="binding site" evidence="8">
    <location>
        <position position="250"/>
    </location>
    <ligand>
        <name>Zn(2+)</name>
        <dbReference type="ChEBI" id="CHEBI:29105"/>
        <note>catalytic</note>
    </ligand>
</feature>
<sequence>MAYYGERVDRSEGYWGPITANVDWCEPNYAHSYYLCEYWNTLSNIPMIVLGFWGMCYAFTIGAAAARNGFTPKNAFYSFTIGFFFLFLVGIGSWMFHMTLLYKYQMLDELPMILGSLVFVYIIMDLHPPKEISLGAEEKKPGGLIGIFDRFMIQNRTFRAVVLILYGVTTSVLMAVDTNNPLPMNLSYLGLVLFLVWRSCTGDSYAQKIVRHYFASALVYQIAAGLCWLVEKYLCQPLFPITAYLHAVWHVLAGTGVYQFIMWTFFLSAHNLSLSPRVKHFLFVPFVSAKEK</sequence>
<feature type="binding site" evidence="7">
    <location>
        <position position="26"/>
    </location>
    <ligand>
        <name>Ca(2+)</name>
        <dbReference type="ChEBI" id="CHEBI:29108"/>
    </ligand>
</feature>